<dbReference type="InParanoid" id="A0A2P5E1B7"/>
<dbReference type="Proteomes" id="UP000237000">
    <property type="component" value="Unassembled WGS sequence"/>
</dbReference>
<evidence type="ECO:0000313" key="2">
    <source>
        <dbReference type="Proteomes" id="UP000237000"/>
    </source>
</evidence>
<comment type="caution">
    <text evidence="1">The sequence shown here is derived from an EMBL/GenBank/DDBJ whole genome shotgun (WGS) entry which is preliminary data.</text>
</comment>
<dbReference type="AlphaFoldDB" id="A0A2P5E1B7"/>
<protein>
    <submittedName>
        <fullName evidence="1">Uncharacterized protein</fullName>
    </submittedName>
</protein>
<accession>A0A2P5E1B7</accession>
<proteinExistence type="predicted"/>
<evidence type="ECO:0000313" key="1">
    <source>
        <dbReference type="EMBL" id="PON79322.1"/>
    </source>
</evidence>
<reference evidence="2" key="1">
    <citation type="submission" date="2016-06" db="EMBL/GenBank/DDBJ databases">
        <title>Parallel loss of symbiosis genes in relatives of nitrogen-fixing non-legume Parasponia.</title>
        <authorList>
            <person name="Van Velzen R."/>
            <person name="Holmer R."/>
            <person name="Bu F."/>
            <person name="Rutten L."/>
            <person name="Van Zeijl A."/>
            <person name="Liu W."/>
            <person name="Santuari L."/>
            <person name="Cao Q."/>
            <person name="Sharma T."/>
            <person name="Shen D."/>
            <person name="Roswanjaya Y."/>
            <person name="Wardhani T."/>
            <person name="Kalhor M.S."/>
            <person name="Jansen J."/>
            <person name="Van den Hoogen J."/>
            <person name="Gungor B."/>
            <person name="Hartog M."/>
            <person name="Hontelez J."/>
            <person name="Verver J."/>
            <person name="Yang W.-C."/>
            <person name="Schijlen E."/>
            <person name="Repin R."/>
            <person name="Schilthuizen M."/>
            <person name="Schranz E."/>
            <person name="Heidstra R."/>
            <person name="Miyata K."/>
            <person name="Fedorova E."/>
            <person name="Kohlen W."/>
            <person name="Bisseling T."/>
            <person name="Smit S."/>
            <person name="Geurts R."/>
        </authorList>
    </citation>
    <scope>NUCLEOTIDE SEQUENCE [LARGE SCALE GENOMIC DNA]</scope>
    <source>
        <strain evidence="2">cv. RG33-2</strain>
    </source>
</reference>
<gene>
    <name evidence="1" type="ORF">TorRG33x02_236040</name>
</gene>
<sequence>MRRRLGPPDGQFALLGGQVDPGVEAELVVVEGLLGRVGQDGPCLGDELECLIGKRVLVLVGVEEEGEASVLLLDEILVVGSGVDLEDGVPVVVVVDAPLGGEEDVDDGQDLIRAVEEWLGLLGQHGEVFGAVQISVL</sequence>
<organism evidence="1 2">
    <name type="scientific">Trema orientale</name>
    <name type="common">Charcoal tree</name>
    <name type="synonym">Celtis orientalis</name>
    <dbReference type="NCBI Taxonomy" id="63057"/>
    <lineage>
        <taxon>Eukaryota</taxon>
        <taxon>Viridiplantae</taxon>
        <taxon>Streptophyta</taxon>
        <taxon>Embryophyta</taxon>
        <taxon>Tracheophyta</taxon>
        <taxon>Spermatophyta</taxon>
        <taxon>Magnoliopsida</taxon>
        <taxon>eudicotyledons</taxon>
        <taxon>Gunneridae</taxon>
        <taxon>Pentapetalae</taxon>
        <taxon>rosids</taxon>
        <taxon>fabids</taxon>
        <taxon>Rosales</taxon>
        <taxon>Cannabaceae</taxon>
        <taxon>Trema</taxon>
    </lineage>
</organism>
<name>A0A2P5E1B7_TREOI</name>
<keyword evidence="2" id="KW-1185">Reference proteome</keyword>
<dbReference type="EMBL" id="JXTC01000236">
    <property type="protein sequence ID" value="PON79322.1"/>
    <property type="molecule type" value="Genomic_DNA"/>
</dbReference>